<feature type="region of interest" description="Disordered" evidence="1">
    <location>
        <begin position="394"/>
        <end position="414"/>
    </location>
</feature>
<keyword evidence="3" id="KW-1185">Reference proteome</keyword>
<comment type="caution">
    <text evidence="2">The sequence shown here is derived from an EMBL/GenBank/DDBJ whole genome shotgun (WGS) entry which is preliminary data.</text>
</comment>
<dbReference type="EMBL" id="CAMPGE010008904">
    <property type="protein sequence ID" value="CAI2367787.1"/>
    <property type="molecule type" value="Genomic_DNA"/>
</dbReference>
<feature type="compositionally biased region" description="Basic residues" evidence="1">
    <location>
        <begin position="328"/>
        <end position="338"/>
    </location>
</feature>
<evidence type="ECO:0000256" key="1">
    <source>
        <dbReference type="SAM" id="MobiDB-lite"/>
    </source>
</evidence>
<feature type="region of interest" description="Disordered" evidence="1">
    <location>
        <begin position="321"/>
        <end position="340"/>
    </location>
</feature>
<organism evidence="2 3">
    <name type="scientific">Euplotes crassus</name>
    <dbReference type="NCBI Taxonomy" id="5936"/>
    <lineage>
        <taxon>Eukaryota</taxon>
        <taxon>Sar</taxon>
        <taxon>Alveolata</taxon>
        <taxon>Ciliophora</taxon>
        <taxon>Intramacronucleata</taxon>
        <taxon>Spirotrichea</taxon>
        <taxon>Hypotrichia</taxon>
        <taxon>Euplotida</taxon>
        <taxon>Euplotidae</taxon>
        <taxon>Moneuplotes</taxon>
    </lineage>
</organism>
<name>A0AAD1UFH1_EUPCR</name>
<evidence type="ECO:0000313" key="2">
    <source>
        <dbReference type="EMBL" id="CAI2367787.1"/>
    </source>
</evidence>
<dbReference type="Proteomes" id="UP001295684">
    <property type="component" value="Unassembled WGS sequence"/>
</dbReference>
<protein>
    <submittedName>
        <fullName evidence="2">Uncharacterized protein</fullName>
    </submittedName>
</protein>
<dbReference type="AlphaFoldDB" id="A0AAD1UFH1"/>
<sequence>MNFNQAKNRGRIKVLTTNKPPKAPGLPQIHSRNSLSNEENIINFRTFDVSNNRTRGIQRPQINNSPSKYTKSRYFKNSMQMLRAIGNGQVNIALSYDLRSLDNESSENNGTHPILQATRLSSSSKKVQEMSYVQFFNDLRKENKKKRRSSLKKYKDQIPKKDELKENLIHKEQKTEMLDGIIKKYAKSPSKPVHTNKKKRGKMELYNNTRLGKKRINLGLYGKIIKMTEKNKKHPMEPKISDALEVTHPNKTNLNISSAKPEVLDQTLLAEEKFKERINGTISEVKNMMHEKIKSNFQNSKKNMSNTKSLKLITEVKKETPDLNQSVRSKRSRKSTKPIRKDLQEDLNIKVQALKENPKEKQQNQSPMIKIERLKTKEKISKLGDEMTQGLMEVKRKSIARTNSSLPKKYKKQM</sequence>
<feature type="region of interest" description="Disordered" evidence="1">
    <location>
        <begin position="355"/>
        <end position="376"/>
    </location>
</feature>
<gene>
    <name evidence="2" type="ORF">ECRASSUSDP1_LOCUS9075</name>
</gene>
<proteinExistence type="predicted"/>
<accession>A0AAD1UFH1</accession>
<reference evidence="2" key="1">
    <citation type="submission" date="2023-07" db="EMBL/GenBank/DDBJ databases">
        <authorList>
            <consortium name="AG Swart"/>
            <person name="Singh M."/>
            <person name="Singh A."/>
            <person name="Seah K."/>
            <person name="Emmerich C."/>
        </authorList>
    </citation>
    <scope>NUCLEOTIDE SEQUENCE</scope>
    <source>
        <strain evidence="2">DP1</strain>
    </source>
</reference>
<evidence type="ECO:0000313" key="3">
    <source>
        <dbReference type="Proteomes" id="UP001295684"/>
    </source>
</evidence>